<keyword evidence="5 8" id="KW-1133">Transmembrane helix</keyword>
<evidence type="ECO:0000259" key="9">
    <source>
        <dbReference type="PROSITE" id="PS50850"/>
    </source>
</evidence>
<proteinExistence type="inferred from homology"/>
<dbReference type="Proteomes" id="UP001147760">
    <property type="component" value="Unassembled WGS sequence"/>
</dbReference>
<feature type="transmembrane region" description="Helical" evidence="8">
    <location>
        <begin position="269"/>
        <end position="295"/>
    </location>
</feature>
<feature type="transmembrane region" description="Helical" evidence="8">
    <location>
        <begin position="145"/>
        <end position="165"/>
    </location>
</feature>
<evidence type="ECO:0000256" key="1">
    <source>
        <dbReference type="ARBA" id="ARBA00004141"/>
    </source>
</evidence>
<dbReference type="NCBIfam" id="TIGR00879">
    <property type="entry name" value="SP"/>
    <property type="match status" value="1"/>
</dbReference>
<comment type="subcellular location">
    <subcellularLocation>
        <location evidence="1">Membrane</location>
        <topology evidence="1">Multi-pass membrane protein</topology>
    </subcellularLocation>
</comment>
<organism evidence="10 11">
    <name type="scientific">Penicillium desertorum</name>
    <dbReference type="NCBI Taxonomy" id="1303715"/>
    <lineage>
        <taxon>Eukaryota</taxon>
        <taxon>Fungi</taxon>
        <taxon>Dikarya</taxon>
        <taxon>Ascomycota</taxon>
        <taxon>Pezizomycotina</taxon>
        <taxon>Eurotiomycetes</taxon>
        <taxon>Eurotiomycetidae</taxon>
        <taxon>Eurotiales</taxon>
        <taxon>Aspergillaceae</taxon>
        <taxon>Penicillium</taxon>
    </lineage>
</organism>
<evidence type="ECO:0000256" key="7">
    <source>
        <dbReference type="RuleBase" id="RU003346"/>
    </source>
</evidence>
<dbReference type="PANTHER" id="PTHR48022:SF46">
    <property type="entry name" value="SUGAR TRANSPORTER, PUTATIVE (AFU_ORTHOLOGUE AFUA_1G11830)-RELATED"/>
    <property type="match status" value="1"/>
</dbReference>
<dbReference type="PANTHER" id="PTHR48022">
    <property type="entry name" value="PLASTIDIC GLUCOSE TRANSPORTER 4"/>
    <property type="match status" value="1"/>
</dbReference>
<dbReference type="InterPro" id="IPR003663">
    <property type="entry name" value="Sugar/inositol_transpt"/>
</dbReference>
<keyword evidence="3 7" id="KW-0813">Transport</keyword>
<keyword evidence="4 8" id="KW-0812">Transmembrane</keyword>
<feature type="transmembrane region" description="Helical" evidence="8">
    <location>
        <begin position="365"/>
        <end position="384"/>
    </location>
</feature>
<keyword evidence="11" id="KW-1185">Reference proteome</keyword>
<feature type="transmembrane region" description="Helical" evidence="8">
    <location>
        <begin position="436"/>
        <end position="454"/>
    </location>
</feature>
<evidence type="ECO:0000256" key="3">
    <source>
        <dbReference type="ARBA" id="ARBA00022448"/>
    </source>
</evidence>
<dbReference type="EMBL" id="JAPWDO010000008">
    <property type="protein sequence ID" value="KAJ5458959.1"/>
    <property type="molecule type" value="Genomic_DNA"/>
</dbReference>
<dbReference type="PRINTS" id="PR00171">
    <property type="entry name" value="SUGRTRNSPORT"/>
</dbReference>
<sequence>MGIVERFLPKDDRFAALLLYGMVFSTCFNGYDAGIMTVILADKQFIKYYDINDNKSGLVATIPWAMTGFAQLWLGGFLAGWLGRLWALRVSIFIMIIGVVVEVVPNTFGVLIFGRLLTGLGFGCVYISTNLYVAECAPTKLRGSFVGTVSQFGYQLGTLIAFWSGYGMSYHKSPYNIAWRVSNIIQIPIGLAFIVVSFWYPESPRYMLEKHPEMPELALQVLSRLRSGVPTDERIRTEFHELVASYEFRRRYDRGYIGLLKDKSMRKRLLYGIYAASLQQCGGIASLTMYATLIYQSLGWASGSQALTINGIQSVLQLLIVFVNTFTVDRFGRRGLLLAGFAIQSLALLIMSCLTTAYPTNGNKAAAIVEIAMLFIVGLTYCWSNGPIAPTVVTEIFPQHVRDKGFGLSMLGQTCWLIMLTQSWPSFNKKVGGHSYWLLFGLNGAAGLSVYFVLPETKGISLERMDTIFGGLDNVGAGKYEGTSEKREAMAIMHEGEKAPIAHVEDAAQDLCFKTQKEVNAMLQRNRLLDNGIGLEGGLSARWAPG</sequence>
<feature type="transmembrane region" description="Helical" evidence="8">
    <location>
        <begin position="14"/>
        <end position="41"/>
    </location>
</feature>
<dbReference type="InterPro" id="IPR020846">
    <property type="entry name" value="MFS_dom"/>
</dbReference>
<evidence type="ECO:0000256" key="2">
    <source>
        <dbReference type="ARBA" id="ARBA00010992"/>
    </source>
</evidence>
<dbReference type="PROSITE" id="PS50850">
    <property type="entry name" value="MFS"/>
    <property type="match status" value="1"/>
</dbReference>
<comment type="caution">
    <text evidence="10">The sequence shown here is derived from an EMBL/GenBank/DDBJ whole genome shotgun (WGS) entry which is preliminary data.</text>
</comment>
<reference evidence="10" key="2">
    <citation type="journal article" date="2023" name="IMA Fungus">
        <title>Comparative genomic study of the Penicillium genus elucidates a diverse pangenome and 15 lateral gene transfer events.</title>
        <authorList>
            <person name="Petersen C."/>
            <person name="Sorensen T."/>
            <person name="Nielsen M.R."/>
            <person name="Sondergaard T.E."/>
            <person name="Sorensen J.L."/>
            <person name="Fitzpatrick D.A."/>
            <person name="Frisvad J.C."/>
            <person name="Nielsen K.L."/>
        </authorList>
    </citation>
    <scope>NUCLEOTIDE SEQUENCE</scope>
    <source>
        <strain evidence="10">IBT 17660</strain>
    </source>
</reference>
<dbReference type="Pfam" id="PF00083">
    <property type="entry name" value="Sugar_tr"/>
    <property type="match status" value="1"/>
</dbReference>
<gene>
    <name evidence="10" type="ORF">N7530_010903</name>
</gene>
<dbReference type="InterPro" id="IPR036259">
    <property type="entry name" value="MFS_trans_sf"/>
</dbReference>
<dbReference type="PROSITE" id="PS00217">
    <property type="entry name" value="SUGAR_TRANSPORT_2"/>
    <property type="match status" value="1"/>
</dbReference>
<feature type="transmembrane region" description="Helical" evidence="8">
    <location>
        <begin position="110"/>
        <end position="133"/>
    </location>
</feature>
<comment type="similarity">
    <text evidence="2 7">Belongs to the major facilitator superfamily. Sugar transporter (TC 2.A.1.1) family.</text>
</comment>
<accession>A0A9X0BGZ2</accession>
<dbReference type="GO" id="GO:0005351">
    <property type="term" value="F:carbohydrate:proton symporter activity"/>
    <property type="evidence" value="ECO:0007669"/>
    <property type="project" value="TreeGrafter"/>
</dbReference>
<dbReference type="Gene3D" id="1.20.1250.20">
    <property type="entry name" value="MFS general substrate transporter like domains"/>
    <property type="match status" value="1"/>
</dbReference>
<dbReference type="AlphaFoldDB" id="A0A9X0BGZ2"/>
<feature type="transmembrane region" description="Helical" evidence="8">
    <location>
        <begin position="335"/>
        <end position="359"/>
    </location>
</feature>
<reference evidence="10" key="1">
    <citation type="submission" date="2022-12" db="EMBL/GenBank/DDBJ databases">
        <authorList>
            <person name="Petersen C."/>
        </authorList>
    </citation>
    <scope>NUCLEOTIDE SEQUENCE</scope>
    <source>
        <strain evidence="10">IBT 17660</strain>
    </source>
</reference>
<dbReference type="InterPro" id="IPR005828">
    <property type="entry name" value="MFS_sugar_transport-like"/>
</dbReference>
<evidence type="ECO:0000256" key="5">
    <source>
        <dbReference type="ARBA" id="ARBA00022989"/>
    </source>
</evidence>
<dbReference type="GO" id="GO:0016020">
    <property type="term" value="C:membrane"/>
    <property type="evidence" value="ECO:0007669"/>
    <property type="project" value="UniProtKB-SubCell"/>
</dbReference>
<feature type="transmembrane region" description="Helical" evidence="8">
    <location>
        <begin position="405"/>
        <end position="424"/>
    </location>
</feature>
<dbReference type="OrthoDB" id="6612291at2759"/>
<evidence type="ECO:0000313" key="10">
    <source>
        <dbReference type="EMBL" id="KAJ5458959.1"/>
    </source>
</evidence>
<dbReference type="InterPro" id="IPR050360">
    <property type="entry name" value="MFS_Sugar_Transporters"/>
</dbReference>
<evidence type="ECO:0000256" key="4">
    <source>
        <dbReference type="ARBA" id="ARBA00022692"/>
    </source>
</evidence>
<dbReference type="SUPFAM" id="SSF103473">
    <property type="entry name" value="MFS general substrate transporter"/>
    <property type="match status" value="1"/>
</dbReference>
<feature type="transmembrane region" description="Helical" evidence="8">
    <location>
        <begin position="307"/>
        <end position="328"/>
    </location>
</feature>
<feature type="transmembrane region" description="Helical" evidence="8">
    <location>
        <begin position="177"/>
        <end position="200"/>
    </location>
</feature>
<keyword evidence="6 8" id="KW-0472">Membrane</keyword>
<evidence type="ECO:0000256" key="6">
    <source>
        <dbReference type="ARBA" id="ARBA00023136"/>
    </source>
</evidence>
<name>A0A9X0BGZ2_9EURO</name>
<dbReference type="InterPro" id="IPR005829">
    <property type="entry name" value="Sugar_transporter_CS"/>
</dbReference>
<feature type="transmembrane region" description="Helical" evidence="8">
    <location>
        <begin position="86"/>
        <end position="104"/>
    </location>
</feature>
<protein>
    <recommendedName>
        <fullName evidence="9">Major facilitator superfamily (MFS) profile domain-containing protein</fullName>
    </recommendedName>
</protein>
<evidence type="ECO:0000313" key="11">
    <source>
        <dbReference type="Proteomes" id="UP001147760"/>
    </source>
</evidence>
<feature type="domain" description="Major facilitator superfamily (MFS) profile" evidence="9">
    <location>
        <begin position="18"/>
        <end position="458"/>
    </location>
</feature>
<feature type="transmembrane region" description="Helical" evidence="8">
    <location>
        <begin position="61"/>
        <end position="79"/>
    </location>
</feature>
<evidence type="ECO:0000256" key="8">
    <source>
        <dbReference type="SAM" id="Phobius"/>
    </source>
</evidence>